<organism evidence="1 2">
    <name type="scientific">Candidatus Woesebacteria bacterium RIFCSPHIGHO2_01_FULL_41_10</name>
    <dbReference type="NCBI Taxonomy" id="1802500"/>
    <lineage>
        <taxon>Bacteria</taxon>
        <taxon>Candidatus Woeseibacteriota</taxon>
    </lineage>
</organism>
<name>A0A1F7YPG4_9BACT</name>
<reference evidence="1 2" key="1">
    <citation type="journal article" date="2016" name="Nat. Commun.">
        <title>Thousands of microbial genomes shed light on interconnected biogeochemical processes in an aquifer system.</title>
        <authorList>
            <person name="Anantharaman K."/>
            <person name="Brown C.T."/>
            <person name="Hug L.A."/>
            <person name="Sharon I."/>
            <person name="Castelle C.J."/>
            <person name="Probst A.J."/>
            <person name="Thomas B.C."/>
            <person name="Singh A."/>
            <person name="Wilkins M.J."/>
            <person name="Karaoz U."/>
            <person name="Brodie E.L."/>
            <person name="Williams K.H."/>
            <person name="Hubbard S.S."/>
            <person name="Banfield J.F."/>
        </authorList>
    </citation>
    <scope>NUCLEOTIDE SEQUENCE [LARGE SCALE GENOMIC DNA]</scope>
</reference>
<dbReference type="STRING" id="1802500.A2801_02645"/>
<evidence type="ECO:0000313" key="1">
    <source>
        <dbReference type="EMBL" id="OGM28405.1"/>
    </source>
</evidence>
<accession>A0A1F7YPG4</accession>
<sequence>MSNSKLDVLYRGQSFASTLCRALGRGAFIVLMQVNEDGEGFVSIGDWAGEKPSVPSRAPFVANAKAAELFYAGKAVGLCTTPIISFEMGLGWMGGARDTRLIVGVSKWAEEHDLLLAVLTLYAMQHETQLHHVGIRFPSEVSMRLASQGIKASPLEVPAADHMRIYHWMPSWHLATNGYYLETQYFPAGPQTEAYHWDLVTEDPVQLLEYVGSAFSITPELFDDSGANDPIGMIWIPDKEGNMMGVMARKDWWYVEQG</sequence>
<proteinExistence type="predicted"/>
<evidence type="ECO:0000313" key="2">
    <source>
        <dbReference type="Proteomes" id="UP000177263"/>
    </source>
</evidence>
<protein>
    <submittedName>
        <fullName evidence="1">Uncharacterized protein</fullName>
    </submittedName>
</protein>
<dbReference type="EMBL" id="MGGM01000031">
    <property type="protein sequence ID" value="OGM28405.1"/>
    <property type="molecule type" value="Genomic_DNA"/>
</dbReference>
<dbReference type="AlphaFoldDB" id="A0A1F7YPG4"/>
<comment type="caution">
    <text evidence="1">The sequence shown here is derived from an EMBL/GenBank/DDBJ whole genome shotgun (WGS) entry which is preliminary data.</text>
</comment>
<dbReference type="Proteomes" id="UP000177263">
    <property type="component" value="Unassembled WGS sequence"/>
</dbReference>
<gene>
    <name evidence="1" type="ORF">A2801_02645</name>
</gene>